<dbReference type="AlphaFoldDB" id="B0TCJ3"/>
<organism evidence="1 3">
    <name type="scientific">Heliobacterium modesticaldum (strain ATCC 51547 / Ice1)</name>
    <dbReference type="NCBI Taxonomy" id="498761"/>
    <lineage>
        <taxon>Bacteria</taxon>
        <taxon>Bacillati</taxon>
        <taxon>Bacillota</taxon>
        <taxon>Clostridia</taxon>
        <taxon>Eubacteriales</taxon>
        <taxon>Heliobacteriaceae</taxon>
        <taxon>Heliomicrobium</taxon>
    </lineage>
</organism>
<protein>
    <submittedName>
        <fullName evidence="1">Uncharacterized protein</fullName>
    </submittedName>
</protein>
<accession>B0TCJ3</accession>
<evidence type="ECO:0000313" key="1">
    <source>
        <dbReference type="EMBL" id="ABZ84019.1"/>
    </source>
</evidence>
<sequence>MKGELPDDPCCLSSYVRLGLLIYSLLERRIRQNMTGETKPIRLTGNRLSKLPTAAAFMQLFSDVVILINQQTDDTIRRVLPRRFDTQELRRAATQAGIDFTRFTLPPEGRHCNSKL</sequence>
<dbReference type="Proteomes" id="UP000008550">
    <property type="component" value="Chromosome"/>
</dbReference>
<evidence type="ECO:0000313" key="3">
    <source>
        <dbReference type="Proteomes" id="UP000008550"/>
    </source>
</evidence>
<name>B0TCJ3_HELMI</name>
<keyword evidence="3" id="KW-1185">Reference proteome</keyword>
<evidence type="ECO:0000313" key="2">
    <source>
        <dbReference type="EMBL" id="ABZ84138.1"/>
    </source>
</evidence>
<dbReference type="KEGG" id="hmo:HM1_1444"/>
<proteinExistence type="predicted"/>
<reference evidence="1 3" key="1">
    <citation type="journal article" date="2008" name="J. Bacteriol.">
        <title>The genome of Heliobacterium modesticaldum, a phototrophic representative of the Firmicutes containing the simplest photosynthetic apparatus.</title>
        <authorList>
            <person name="Sattley W.M."/>
            <person name="Madigan M.T."/>
            <person name="Swingley W.D."/>
            <person name="Cheung P.C."/>
            <person name="Clocksin K.M."/>
            <person name="Conrad A.L."/>
            <person name="Dejesa L.C."/>
            <person name="Honchak B.M."/>
            <person name="Jung D.O."/>
            <person name="Karbach L.E."/>
            <person name="Kurdoglu A."/>
            <person name="Lahiri S."/>
            <person name="Mastrian S.D."/>
            <person name="Page L.E."/>
            <person name="Taylor H.L."/>
            <person name="Wang Z.T."/>
            <person name="Raymond J."/>
            <person name="Chen M."/>
            <person name="Blankenship R.E."/>
            <person name="Touchman J.W."/>
        </authorList>
    </citation>
    <scope>NUCLEOTIDE SEQUENCE [LARGE SCALE GENOMIC DNA]</scope>
    <source>
        <strain evidence="3">ATCC 51547 / Ice1</strain>
        <strain evidence="1">Ice1</strain>
    </source>
</reference>
<dbReference type="HOGENOM" id="CLU_2093453_0_0_9"/>
<dbReference type="KEGG" id="hmo:HM1_1566"/>
<dbReference type="EMBL" id="CP000930">
    <property type="protein sequence ID" value="ABZ84019.1"/>
    <property type="molecule type" value="Genomic_DNA"/>
</dbReference>
<dbReference type="EMBL" id="CP000930">
    <property type="protein sequence ID" value="ABZ84138.1"/>
    <property type="molecule type" value="Genomic_DNA"/>
</dbReference>
<gene>
    <name evidence="1" type="ORF">HM1_1444</name>
    <name evidence="2" type="ORF">HM1_1566</name>
</gene>